<dbReference type="EMBL" id="CP003283">
    <property type="protein sequence ID" value="AFL98115.1"/>
    <property type="molecule type" value="Genomic_DNA"/>
</dbReference>
<dbReference type="GeneID" id="97258571"/>
<gene>
    <name evidence="1" type="ordered locus">Ornrh_1971</name>
</gene>
<sequence>MQKNKSEIQSISLVNQLPELNKTEGFITRDIVKGYFKTENGERVMVLINQEDNLPYILITTKNGQKIYFSSDDESDLELYKILKGDLMPNVDILGK</sequence>
<proteinExistence type="predicted"/>
<protein>
    <submittedName>
        <fullName evidence="1">Uncharacterized protein</fullName>
    </submittedName>
</protein>
<organism evidence="1 2">
    <name type="scientific">Ornithobacterium rhinotracheale (strain ATCC 51463 / DSM 15997 / CCUG 23171 / CIP 104009 / LMG 9086)</name>
    <dbReference type="NCBI Taxonomy" id="867902"/>
    <lineage>
        <taxon>Bacteria</taxon>
        <taxon>Pseudomonadati</taxon>
        <taxon>Bacteroidota</taxon>
        <taxon>Flavobacteriia</taxon>
        <taxon>Flavobacteriales</taxon>
        <taxon>Weeksellaceae</taxon>
        <taxon>Ornithobacterium</taxon>
    </lineage>
</organism>
<dbReference type="KEGG" id="orh:Ornrh_1971"/>
<reference evidence="1 2" key="1">
    <citation type="submission" date="2012-06" db="EMBL/GenBank/DDBJ databases">
        <title>The complete genome of Ornithobacterium rhinotracheale DSM 15997.</title>
        <authorList>
            <consortium name="US DOE Joint Genome Institute (JGI-PGF)"/>
            <person name="Lucas S."/>
            <person name="Copeland A."/>
            <person name="Lapidus A."/>
            <person name="Goodwin L."/>
            <person name="Pitluck S."/>
            <person name="Peters L."/>
            <person name="Mikhailova N."/>
            <person name="Teshima H."/>
            <person name="Kyrpides N."/>
            <person name="Mavromatis K."/>
            <person name="Pagani I."/>
            <person name="Ivanova N."/>
            <person name="Ovchinnikova G."/>
            <person name="Zeytun A."/>
            <person name="Detter J.C."/>
            <person name="Han C."/>
            <person name="Land M."/>
            <person name="Hauser L."/>
            <person name="Markowitz V."/>
            <person name="Cheng J.-F."/>
            <person name="Hugenholtz P."/>
            <person name="Woyke T."/>
            <person name="Wu D."/>
            <person name="Lang E."/>
            <person name="Kopitz M."/>
            <person name="Brambilla E."/>
            <person name="Klenk H.-P."/>
            <person name="Eisen J.A."/>
        </authorList>
    </citation>
    <scope>NUCLEOTIDE SEQUENCE [LARGE SCALE GENOMIC DNA]</scope>
    <source>
        <strain evidence="2">ATCC 51463 / DSM 15997 / CCUG 23171 / LMG 9086</strain>
    </source>
</reference>
<evidence type="ECO:0000313" key="1">
    <source>
        <dbReference type="EMBL" id="AFL98115.1"/>
    </source>
</evidence>
<dbReference type="GeneID" id="71570020"/>
<dbReference type="AlphaFoldDB" id="I4A2D1"/>
<evidence type="ECO:0000313" key="2">
    <source>
        <dbReference type="Proteomes" id="UP000006051"/>
    </source>
</evidence>
<name>I4A2D1_ORNRL</name>
<dbReference type="RefSeq" id="WP_014791637.1">
    <property type="nucleotide sequence ID" value="NC_018016.1"/>
</dbReference>
<accession>I4A2D1</accession>
<dbReference type="HOGENOM" id="CLU_2357009_0_0_10"/>
<keyword evidence="2" id="KW-1185">Reference proteome</keyword>
<dbReference type="Proteomes" id="UP000006051">
    <property type="component" value="Chromosome"/>
</dbReference>
<dbReference type="STRING" id="867902.Ornrh_1971"/>